<proteinExistence type="predicted"/>
<dbReference type="Proteomes" id="UP000253273">
    <property type="component" value="Chromosome"/>
</dbReference>
<dbReference type="PANTHER" id="PTHR34293">
    <property type="entry name" value="HTH-TYPE TRANSCRIPTIONAL REGULATOR TRMBL2"/>
    <property type="match status" value="1"/>
</dbReference>
<dbReference type="InterPro" id="IPR002831">
    <property type="entry name" value="Tscrpt_reg_TrmB_N"/>
</dbReference>
<gene>
    <name evidence="2" type="ORF">DU500_06450</name>
</gene>
<dbReference type="InterPro" id="IPR036388">
    <property type="entry name" value="WH-like_DNA-bd_sf"/>
</dbReference>
<name>A0A345E1P0_9EURY</name>
<evidence type="ECO:0000313" key="3">
    <source>
        <dbReference type="Proteomes" id="UP000253273"/>
    </source>
</evidence>
<evidence type="ECO:0000259" key="1">
    <source>
        <dbReference type="Pfam" id="PF01978"/>
    </source>
</evidence>
<dbReference type="Gene3D" id="1.10.10.10">
    <property type="entry name" value="Winged helix-like DNA-binding domain superfamily/Winged helix DNA-binding domain"/>
    <property type="match status" value="1"/>
</dbReference>
<dbReference type="KEGG" id="haj:DU500_06450"/>
<reference evidence="2 3" key="1">
    <citation type="submission" date="2018-07" db="EMBL/GenBank/DDBJ databases">
        <title>Genome sequences of Haloplanus sp. CBA1113.</title>
        <authorList>
            <person name="Kim Y.B."/>
            <person name="Roh S.W."/>
        </authorList>
    </citation>
    <scope>NUCLEOTIDE SEQUENCE [LARGE SCALE GENOMIC DNA]</scope>
    <source>
        <strain evidence="2 3">CBA1113</strain>
    </source>
</reference>
<dbReference type="RefSeq" id="WP_114585256.1">
    <property type="nucleotide sequence ID" value="NZ_CP031150.1"/>
</dbReference>
<dbReference type="Pfam" id="PF01978">
    <property type="entry name" value="TrmB"/>
    <property type="match status" value="1"/>
</dbReference>
<dbReference type="SUPFAM" id="SSF46785">
    <property type="entry name" value="Winged helix' DNA-binding domain"/>
    <property type="match status" value="1"/>
</dbReference>
<sequence length="268" mass="29246">MNTHETVEEAVEVLQQLGLKEYEAKCFVGLSRLSTGTAKQLSEITDVPRTRVYDAVRVLEAQGLVEVQHSSPQRFRAVPLEEATETLRDQYEARVDRLTNALEQADPVDQTDEDPIQEVWSMSGTDAIANRSNQLIGDATDEVVLVLGDESLLTEELIDSLTELGPEVDLLIGAVTEALEAHIHDAVPNATTFLSGLDWLRSGTDSVEDLAIGRLLLVDGSTILVSTLVPETGEEQAIFGGGFRNGLVVISRRLLAQGLLPQRDPHPE</sequence>
<protein>
    <submittedName>
        <fullName evidence="2">TrmB family transcriptional regulator</fullName>
    </submittedName>
</protein>
<accession>A0A345E1P0</accession>
<evidence type="ECO:0000313" key="2">
    <source>
        <dbReference type="EMBL" id="AXG06112.1"/>
    </source>
</evidence>
<organism evidence="2 3">
    <name type="scientific">Haloplanus rubicundus</name>
    <dbReference type="NCBI Taxonomy" id="1547898"/>
    <lineage>
        <taxon>Archaea</taxon>
        <taxon>Methanobacteriati</taxon>
        <taxon>Methanobacteriota</taxon>
        <taxon>Stenosarchaea group</taxon>
        <taxon>Halobacteria</taxon>
        <taxon>Halobacteriales</taxon>
        <taxon>Haloferacaceae</taxon>
        <taxon>Haloplanus</taxon>
    </lineage>
</organism>
<dbReference type="GeneID" id="37283009"/>
<dbReference type="PANTHER" id="PTHR34293:SF1">
    <property type="entry name" value="HTH-TYPE TRANSCRIPTIONAL REGULATOR TRMBL2"/>
    <property type="match status" value="1"/>
</dbReference>
<dbReference type="AlphaFoldDB" id="A0A345E1P0"/>
<feature type="domain" description="Transcription regulator TrmB N-terminal" evidence="1">
    <location>
        <begin position="14"/>
        <end position="81"/>
    </location>
</feature>
<dbReference type="InterPro" id="IPR051797">
    <property type="entry name" value="TrmB-like"/>
</dbReference>
<dbReference type="InterPro" id="IPR036390">
    <property type="entry name" value="WH_DNA-bd_sf"/>
</dbReference>
<keyword evidence="3" id="KW-1185">Reference proteome</keyword>
<dbReference type="OrthoDB" id="30795at2157"/>
<dbReference type="EMBL" id="CP031150">
    <property type="protein sequence ID" value="AXG06112.1"/>
    <property type="molecule type" value="Genomic_DNA"/>
</dbReference>